<dbReference type="Proteomes" id="UP001218188">
    <property type="component" value="Unassembled WGS sequence"/>
</dbReference>
<gene>
    <name evidence="1" type="ORF">C8F04DRAFT_1010471</name>
</gene>
<proteinExistence type="predicted"/>
<protein>
    <submittedName>
        <fullName evidence="1">Uncharacterized protein</fullName>
    </submittedName>
</protein>
<keyword evidence="2" id="KW-1185">Reference proteome</keyword>
<name>A0AAD6WXC2_9AGAR</name>
<dbReference type="AlphaFoldDB" id="A0AAD6WXC2"/>
<accession>A0AAD6WXC2</accession>
<reference evidence="1" key="1">
    <citation type="submission" date="2023-03" db="EMBL/GenBank/DDBJ databases">
        <title>Massive genome expansion in bonnet fungi (Mycena s.s.) driven by repeated elements and novel gene families across ecological guilds.</title>
        <authorList>
            <consortium name="Lawrence Berkeley National Laboratory"/>
            <person name="Harder C.B."/>
            <person name="Miyauchi S."/>
            <person name="Viragh M."/>
            <person name="Kuo A."/>
            <person name="Thoen E."/>
            <person name="Andreopoulos B."/>
            <person name="Lu D."/>
            <person name="Skrede I."/>
            <person name="Drula E."/>
            <person name="Henrissat B."/>
            <person name="Morin E."/>
            <person name="Kohler A."/>
            <person name="Barry K."/>
            <person name="LaButti K."/>
            <person name="Morin E."/>
            <person name="Salamov A."/>
            <person name="Lipzen A."/>
            <person name="Mereny Z."/>
            <person name="Hegedus B."/>
            <person name="Baldrian P."/>
            <person name="Stursova M."/>
            <person name="Weitz H."/>
            <person name="Taylor A."/>
            <person name="Grigoriev I.V."/>
            <person name="Nagy L.G."/>
            <person name="Martin F."/>
            <person name="Kauserud H."/>
        </authorList>
    </citation>
    <scope>NUCLEOTIDE SEQUENCE</scope>
    <source>
        <strain evidence="1">CBHHK200</strain>
    </source>
</reference>
<sequence length="193" mass="21500">MNPFTHGWNAPGSSGNTVPQPSIFGALPYPTRSIPTMFMSFLFTSFAPTILDSTVVGPKSKTYFRIETDVPTVGFTVIHNAANQPMIIIEWLQHPVIEIRDIVSKRETANWLPLSVDKRYRTMNALGKKFVWAPDGRYICLYSAGLGSPQIYARVIREEGEVALELTSEAIQIGLLEICIAAVLLLQCDRKID</sequence>
<evidence type="ECO:0000313" key="2">
    <source>
        <dbReference type="Proteomes" id="UP001218188"/>
    </source>
</evidence>
<organism evidence="1 2">
    <name type="scientific">Mycena alexandri</name>
    <dbReference type="NCBI Taxonomy" id="1745969"/>
    <lineage>
        <taxon>Eukaryota</taxon>
        <taxon>Fungi</taxon>
        <taxon>Dikarya</taxon>
        <taxon>Basidiomycota</taxon>
        <taxon>Agaricomycotina</taxon>
        <taxon>Agaricomycetes</taxon>
        <taxon>Agaricomycetidae</taxon>
        <taxon>Agaricales</taxon>
        <taxon>Marasmiineae</taxon>
        <taxon>Mycenaceae</taxon>
        <taxon>Mycena</taxon>
    </lineage>
</organism>
<dbReference type="EMBL" id="JARJCM010000166">
    <property type="protein sequence ID" value="KAJ7024654.1"/>
    <property type="molecule type" value="Genomic_DNA"/>
</dbReference>
<comment type="caution">
    <text evidence="1">The sequence shown here is derived from an EMBL/GenBank/DDBJ whole genome shotgun (WGS) entry which is preliminary data.</text>
</comment>
<evidence type="ECO:0000313" key="1">
    <source>
        <dbReference type="EMBL" id="KAJ7024654.1"/>
    </source>
</evidence>